<evidence type="ECO:0000313" key="4">
    <source>
        <dbReference type="Proteomes" id="UP000094444"/>
    </source>
</evidence>
<dbReference type="OrthoDB" id="5242339at2759"/>
<feature type="region of interest" description="Disordered" evidence="1">
    <location>
        <begin position="167"/>
        <end position="201"/>
    </location>
</feature>
<reference evidence="3" key="1">
    <citation type="submission" date="2017-09" db="EMBL/GenBank/DDBJ databases">
        <title>Polyketide synthases of a Diaporthe helianthi virulent isolate.</title>
        <authorList>
            <person name="Baroncelli R."/>
        </authorList>
    </citation>
    <scope>NUCLEOTIDE SEQUENCE [LARGE SCALE GENOMIC DNA]</scope>
    <source>
        <strain evidence="3">7/96</strain>
    </source>
</reference>
<dbReference type="InParanoid" id="A0A2P5I6Y1"/>
<dbReference type="AlphaFoldDB" id="A0A2P5I6Y1"/>
<feature type="signal peptide" evidence="2">
    <location>
        <begin position="1"/>
        <end position="17"/>
    </location>
</feature>
<keyword evidence="2" id="KW-0732">Signal</keyword>
<organism evidence="3 4">
    <name type="scientific">Diaporthe helianthi</name>
    <dbReference type="NCBI Taxonomy" id="158607"/>
    <lineage>
        <taxon>Eukaryota</taxon>
        <taxon>Fungi</taxon>
        <taxon>Dikarya</taxon>
        <taxon>Ascomycota</taxon>
        <taxon>Pezizomycotina</taxon>
        <taxon>Sordariomycetes</taxon>
        <taxon>Sordariomycetidae</taxon>
        <taxon>Diaporthales</taxon>
        <taxon>Diaporthaceae</taxon>
        <taxon>Diaporthe</taxon>
    </lineage>
</organism>
<comment type="caution">
    <text evidence="3">The sequence shown here is derived from an EMBL/GenBank/DDBJ whole genome shotgun (WGS) entry which is preliminary data.</text>
</comment>
<name>A0A2P5I6Y1_DIAHE</name>
<gene>
    <name evidence="3" type="ORF">DHEL01_v203329</name>
</gene>
<feature type="chain" id="PRO_5015133735" evidence="2">
    <location>
        <begin position="18"/>
        <end position="285"/>
    </location>
</feature>
<sequence>MACIMLIFSAITKPARWACSNCCCCCRPGKDDIAPPRDLELLGLEREHGRNSTSTAGRRSSIKRDRSMSHPDEFDVYGNHWDNTSLDCLMPSRSIRVPSQDGVSSWSLDEARDVDELLHPDAFDIITADDKISLAGTTVENTPDVAESEVDLALLVSLQAVSTLELHHSEEGDEEDTGDSKATTVATQESSAPSASPPPFSESLPSWLIARKTTANIRASRFVEVDVDSPDIAPPDFGLIAEQQELLERGHLSVRTRARGMTWHDGQDKLHMQEVSQRAVARRSV</sequence>
<evidence type="ECO:0000313" key="3">
    <source>
        <dbReference type="EMBL" id="POS78272.1"/>
    </source>
</evidence>
<protein>
    <submittedName>
        <fullName evidence="3">Uncharacterized protein</fullName>
    </submittedName>
</protein>
<dbReference type="Proteomes" id="UP000094444">
    <property type="component" value="Unassembled WGS sequence"/>
</dbReference>
<proteinExistence type="predicted"/>
<keyword evidence="4" id="KW-1185">Reference proteome</keyword>
<accession>A0A2P5I6Y1</accession>
<evidence type="ECO:0000256" key="1">
    <source>
        <dbReference type="SAM" id="MobiDB-lite"/>
    </source>
</evidence>
<evidence type="ECO:0000256" key="2">
    <source>
        <dbReference type="SAM" id="SignalP"/>
    </source>
</evidence>
<feature type="region of interest" description="Disordered" evidence="1">
    <location>
        <begin position="44"/>
        <end position="67"/>
    </location>
</feature>
<dbReference type="EMBL" id="MAVT02000199">
    <property type="protein sequence ID" value="POS78272.1"/>
    <property type="molecule type" value="Genomic_DNA"/>
</dbReference>